<gene>
    <name evidence="8" type="ORF">SASPL_149668</name>
</gene>
<comment type="caution">
    <text evidence="8">The sequence shown here is derived from an EMBL/GenBank/DDBJ whole genome shotgun (WGS) entry which is preliminary data.</text>
</comment>
<keyword evidence="2" id="KW-0808">Transferase</keyword>
<name>A0A8X8Z5G4_SALSN</name>
<proteinExistence type="predicted"/>
<keyword evidence="3" id="KW-0812">Transmembrane</keyword>
<keyword evidence="7" id="KW-0325">Glycoprotein</keyword>
<evidence type="ECO:0000256" key="1">
    <source>
        <dbReference type="ARBA" id="ARBA00004479"/>
    </source>
</evidence>
<evidence type="ECO:0000256" key="4">
    <source>
        <dbReference type="ARBA" id="ARBA00022729"/>
    </source>
</evidence>
<keyword evidence="5" id="KW-1133">Transmembrane helix</keyword>
<protein>
    <submittedName>
        <fullName evidence="8">Uncharacterized protein</fullName>
    </submittedName>
</protein>
<keyword evidence="4" id="KW-0732">Signal</keyword>
<dbReference type="AlphaFoldDB" id="A0A8X8Z5G4"/>
<dbReference type="GO" id="GO:0004674">
    <property type="term" value="F:protein serine/threonine kinase activity"/>
    <property type="evidence" value="ECO:0007669"/>
    <property type="project" value="UniProtKB-KW"/>
</dbReference>
<keyword evidence="2" id="KW-0418">Kinase</keyword>
<reference evidence="8" key="1">
    <citation type="submission" date="2018-01" db="EMBL/GenBank/DDBJ databases">
        <authorList>
            <person name="Mao J.F."/>
        </authorList>
    </citation>
    <scope>NUCLEOTIDE SEQUENCE</scope>
    <source>
        <strain evidence="8">Huo1</strain>
        <tissue evidence="8">Leaf</tissue>
    </source>
</reference>
<dbReference type="Proteomes" id="UP000298416">
    <property type="component" value="Unassembled WGS sequence"/>
</dbReference>
<evidence type="ECO:0000256" key="5">
    <source>
        <dbReference type="ARBA" id="ARBA00022989"/>
    </source>
</evidence>
<evidence type="ECO:0000256" key="6">
    <source>
        <dbReference type="ARBA" id="ARBA00023136"/>
    </source>
</evidence>
<evidence type="ECO:0000256" key="2">
    <source>
        <dbReference type="ARBA" id="ARBA00022527"/>
    </source>
</evidence>
<reference evidence="8" key="2">
    <citation type="submission" date="2020-08" db="EMBL/GenBank/DDBJ databases">
        <title>Plant Genome Project.</title>
        <authorList>
            <person name="Zhang R.-G."/>
        </authorList>
    </citation>
    <scope>NUCLEOTIDE SEQUENCE</scope>
    <source>
        <strain evidence="8">Huo1</strain>
        <tissue evidence="8">Leaf</tissue>
    </source>
</reference>
<dbReference type="PANTHER" id="PTHR27009">
    <property type="entry name" value="RUST RESISTANCE KINASE LR10-RELATED"/>
    <property type="match status" value="1"/>
</dbReference>
<evidence type="ECO:0000256" key="7">
    <source>
        <dbReference type="ARBA" id="ARBA00023180"/>
    </source>
</evidence>
<dbReference type="EMBL" id="PNBA02000019">
    <property type="protein sequence ID" value="KAG6391904.1"/>
    <property type="molecule type" value="Genomic_DNA"/>
</dbReference>
<keyword evidence="9" id="KW-1185">Reference proteome</keyword>
<sequence>MDSMCTLDTVLATSWRNQDSEFLSNVSLSEIHQSLLYGYNLNWYKLMCLYGQEGVDPDMLVSCRSDLQRKLDYIMDSFLSPKDWLPGAQSVGEMIPPIVDIRYHFNASNSPIVYLELRFTVGFLCAMGFLIYKFRRRHLSAYEEIESFLQSDNHLSPIRDLKGNMDDASKYFPYWIYDYINQGKEIAIVEEEDTNVDYVNENGKNALKKMTIVGLWCMQMNPDSRPSMNKVLEMLEGDVEDLKIPEYPAQLVIEDNNQAADSTASSSLFSYDNGSSIRISIA</sequence>
<dbReference type="GO" id="GO:0016020">
    <property type="term" value="C:membrane"/>
    <property type="evidence" value="ECO:0007669"/>
    <property type="project" value="UniProtKB-SubCell"/>
</dbReference>
<evidence type="ECO:0000313" key="8">
    <source>
        <dbReference type="EMBL" id="KAG6391904.1"/>
    </source>
</evidence>
<evidence type="ECO:0000313" key="9">
    <source>
        <dbReference type="Proteomes" id="UP000298416"/>
    </source>
</evidence>
<dbReference type="Gene3D" id="1.10.510.10">
    <property type="entry name" value="Transferase(Phosphotransferase) domain 1"/>
    <property type="match status" value="1"/>
</dbReference>
<accession>A0A8X8Z5G4</accession>
<dbReference type="InterPro" id="IPR045874">
    <property type="entry name" value="LRK10/LRL21-25-like"/>
</dbReference>
<keyword evidence="2" id="KW-0723">Serine/threonine-protein kinase</keyword>
<keyword evidence="6" id="KW-0472">Membrane</keyword>
<organism evidence="8">
    <name type="scientific">Salvia splendens</name>
    <name type="common">Scarlet sage</name>
    <dbReference type="NCBI Taxonomy" id="180675"/>
    <lineage>
        <taxon>Eukaryota</taxon>
        <taxon>Viridiplantae</taxon>
        <taxon>Streptophyta</taxon>
        <taxon>Embryophyta</taxon>
        <taxon>Tracheophyta</taxon>
        <taxon>Spermatophyta</taxon>
        <taxon>Magnoliopsida</taxon>
        <taxon>eudicotyledons</taxon>
        <taxon>Gunneridae</taxon>
        <taxon>Pentapetalae</taxon>
        <taxon>asterids</taxon>
        <taxon>lamiids</taxon>
        <taxon>Lamiales</taxon>
        <taxon>Lamiaceae</taxon>
        <taxon>Nepetoideae</taxon>
        <taxon>Mentheae</taxon>
        <taxon>Salviinae</taxon>
        <taxon>Salvia</taxon>
        <taxon>Salvia subgen. Calosphace</taxon>
        <taxon>core Calosphace</taxon>
    </lineage>
</organism>
<comment type="subcellular location">
    <subcellularLocation>
        <location evidence="1">Membrane</location>
        <topology evidence="1">Single-pass type I membrane protein</topology>
    </subcellularLocation>
</comment>
<evidence type="ECO:0000256" key="3">
    <source>
        <dbReference type="ARBA" id="ARBA00022692"/>
    </source>
</evidence>